<dbReference type="Gene3D" id="3.30.70.100">
    <property type="match status" value="2"/>
</dbReference>
<feature type="domain" description="ABM" evidence="2">
    <location>
        <begin position="195"/>
        <end position="284"/>
    </location>
</feature>
<evidence type="ECO:0000256" key="1">
    <source>
        <dbReference type="SAM" id="MobiDB-lite"/>
    </source>
</evidence>
<dbReference type="Proteomes" id="UP001472866">
    <property type="component" value="Chromosome 06"/>
</dbReference>
<evidence type="ECO:0000259" key="2">
    <source>
        <dbReference type="PROSITE" id="PS51725"/>
    </source>
</evidence>
<feature type="compositionally biased region" description="Polar residues" evidence="1">
    <location>
        <begin position="39"/>
        <end position="51"/>
    </location>
</feature>
<keyword evidence="4" id="KW-1185">Reference proteome</keyword>
<dbReference type="GO" id="GO:0016491">
    <property type="term" value="F:oxidoreductase activity"/>
    <property type="evidence" value="ECO:0007669"/>
    <property type="project" value="TreeGrafter"/>
</dbReference>
<accession>A0AAX4P8Y5</accession>
<evidence type="ECO:0000313" key="3">
    <source>
        <dbReference type="EMBL" id="WZN62486.1"/>
    </source>
</evidence>
<organism evidence="3 4">
    <name type="scientific">Chloropicon roscoffensis</name>
    <dbReference type="NCBI Taxonomy" id="1461544"/>
    <lineage>
        <taxon>Eukaryota</taxon>
        <taxon>Viridiplantae</taxon>
        <taxon>Chlorophyta</taxon>
        <taxon>Chloropicophyceae</taxon>
        <taxon>Chloropicales</taxon>
        <taxon>Chloropicaceae</taxon>
        <taxon>Chloropicon</taxon>
    </lineage>
</organism>
<proteinExistence type="predicted"/>
<reference evidence="3 4" key="1">
    <citation type="submission" date="2024-03" db="EMBL/GenBank/DDBJ databases">
        <title>Complete genome sequence of the green alga Chloropicon roscoffensis RCC1871.</title>
        <authorList>
            <person name="Lemieux C."/>
            <person name="Pombert J.-F."/>
            <person name="Otis C."/>
            <person name="Turmel M."/>
        </authorList>
    </citation>
    <scope>NUCLEOTIDE SEQUENCE [LARGE SCALE GENOMIC DNA]</scope>
    <source>
        <strain evidence="3 4">RCC1871</strain>
    </source>
</reference>
<dbReference type="GO" id="GO:0005829">
    <property type="term" value="C:cytosol"/>
    <property type="evidence" value="ECO:0007669"/>
    <property type="project" value="TreeGrafter"/>
</dbReference>
<feature type="region of interest" description="Disordered" evidence="1">
    <location>
        <begin position="31"/>
        <end position="53"/>
    </location>
</feature>
<dbReference type="SUPFAM" id="SSF54909">
    <property type="entry name" value="Dimeric alpha+beta barrel"/>
    <property type="match status" value="2"/>
</dbReference>
<dbReference type="PROSITE" id="PS51725">
    <property type="entry name" value="ABM"/>
    <property type="match status" value="2"/>
</dbReference>
<protein>
    <recommendedName>
        <fullName evidence="2">ABM domain-containing protein</fullName>
    </recommendedName>
</protein>
<evidence type="ECO:0000313" key="4">
    <source>
        <dbReference type="Proteomes" id="UP001472866"/>
    </source>
</evidence>
<gene>
    <name evidence="3" type="ORF">HKI87_06g40230</name>
</gene>
<dbReference type="AlphaFoldDB" id="A0AAX4P8Y5"/>
<dbReference type="Pfam" id="PF03992">
    <property type="entry name" value="ABM"/>
    <property type="match status" value="2"/>
</dbReference>
<dbReference type="InterPro" id="IPR011008">
    <property type="entry name" value="Dimeric_a/b-barrel"/>
</dbReference>
<feature type="domain" description="ABM" evidence="2">
    <location>
        <begin position="75"/>
        <end position="163"/>
    </location>
</feature>
<dbReference type="InterPro" id="IPR050744">
    <property type="entry name" value="AI-2_Isomerase_LsrG"/>
</dbReference>
<dbReference type="PANTHER" id="PTHR33336:SF1">
    <property type="entry name" value="(4S)-4-HYDROXY-5-PHOSPHONOOXYPENTANE-2,3-DIONE ISOMERASE"/>
    <property type="match status" value="1"/>
</dbReference>
<name>A0AAX4P8Y5_9CHLO</name>
<dbReference type="EMBL" id="CP151506">
    <property type="protein sequence ID" value="WZN62486.1"/>
    <property type="molecule type" value="Genomic_DNA"/>
</dbReference>
<dbReference type="InterPro" id="IPR007138">
    <property type="entry name" value="ABM_dom"/>
</dbReference>
<sequence>MIAGVTPRTTVAVFAGSFAFRRTLPPYLSSRKGAAATRTPGTSNSTLNPTTRRPVLGRRSRQVTMAASSSSSGLLAVHVSVKVKEGMEDDFIAASLANATNSVQEPGVSRFDLIREVGDPKNFTLVEVYNKDDAPAAHKETAHYAAWRDAVADMMAEPRTNVKYETILPANEDGWAVPSALSSGQKEAGEAKDLIDVHVFVSVKPDCVEAFKAASIENATNSINEPGVTRFDFLQEKDDPTKFALVEVYNSDDAPAAHKETAHYNKWRETVADMMAEPRTNTKFVNVFPATEDGWAT</sequence>
<dbReference type="PANTHER" id="PTHR33336">
    <property type="entry name" value="QUINOL MONOOXYGENASE YGIN-RELATED"/>
    <property type="match status" value="1"/>
</dbReference>